<keyword evidence="1" id="KW-0472">Membrane</keyword>
<evidence type="ECO:0000313" key="3">
    <source>
        <dbReference type="Proteomes" id="UP001597024"/>
    </source>
</evidence>
<protein>
    <submittedName>
        <fullName evidence="2">Uncharacterized protein</fullName>
    </submittedName>
</protein>
<evidence type="ECO:0000313" key="2">
    <source>
        <dbReference type="EMBL" id="MFD0889905.1"/>
    </source>
</evidence>
<keyword evidence="1" id="KW-1133">Transmembrane helix</keyword>
<organism evidence="2 3">
    <name type="scientific">Streptosporangium algeriense</name>
    <dbReference type="NCBI Taxonomy" id="1682748"/>
    <lineage>
        <taxon>Bacteria</taxon>
        <taxon>Bacillati</taxon>
        <taxon>Actinomycetota</taxon>
        <taxon>Actinomycetes</taxon>
        <taxon>Streptosporangiales</taxon>
        <taxon>Streptosporangiaceae</taxon>
        <taxon>Streptosporangium</taxon>
    </lineage>
</organism>
<feature type="transmembrane region" description="Helical" evidence="1">
    <location>
        <begin position="37"/>
        <end position="54"/>
    </location>
</feature>
<sequence length="126" mass="13796">MRRDASRSLANQSLLVAGVCMVADSGVFLLGHRPGGLWHWAAFLAVLAIDAALARHGVEWTWHNLVLPVFEAICRRQAETGAGVEIEHLFSERLLGALTRIGRPPARPVNDRPVLLACAENELHSM</sequence>
<keyword evidence="3" id="KW-1185">Reference proteome</keyword>
<keyword evidence="1" id="KW-0812">Transmembrane</keyword>
<feature type="transmembrane region" description="Helical" evidence="1">
    <location>
        <begin position="12"/>
        <end position="31"/>
    </location>
</feature>
<accession>A0ABW3E1C7</accession>
<feature type="non-terminal residue" evidence="2">
    <location>
        <position position="126"/>
    </location>
</feature>
<proteinExistence type="predicted"/>
<evidence type="ECO:0000256" key="1">
    <source>
        <dbReference type="SAM" id="Phobius"/>
    </source>
</evidence>
<dbReference type="Proteomes" id="UP001597024">
    <property type="component" value="Unassembled WGS sequence"/>
</dbReference>
<dbReference type="EMBL" id="JBHTHX010002094">
    <property type="protein sequence ID" value="MFD0889905.1"/>
    <property type="molecule type" value="Genomic_DNA"/>
</dbReference>
<reference evidence="3" key="1">
    <citation type="journal article" date="2019" name="Int. J. Syst. Evol. Microbiol.">
        <title>The Global Catalogue of Microorganisms (GCM) 10K type strain sequencing project: providing services to taxonomists for standard genome sequencing and annotation.</title>
        <authorList>
            <consortium name="The Broad Institute Genomics Platform"/>
            <consortium name="The Broad Institute Genome Sequencing Center for Infectious Disease"/>
            <person name="Wu L."/>
            <person name="Ma J."/>
        </authorList>
    </citation>
    <scope>NUCLEOTIDE SEQUENCE [LARGE SCALE GENOMIC DNA]</scope>
    <source>
        <strain evidence="3">CCUG 62974</strain>
    </source>
</reference>
<comment type="caution">
    <text evidence="2">The sequence shown here is derived from an EMBL/GenBank/DDBJ whole genome shotgun (WGS) entry which is preliminary data.</text>
</comment>
<name>A0ABW3E1C7_9ACTN</name>
<gene>
    <name evidence="2" type="ORF">ACFQ08_35640</name>
</gene>